<dbReference type="AlphaFoldDB" id="I3SC74"/>
<sequence length="37" mass="4124">MDRRESGTEQVLSGNPKMKSKMVSAGQTVEERETLRG</sequence>
<reference evidence="2" key="1">
    <citation type="submission" date="2012-05" db="EMBL/GenBank/DDBJ databases">
        <authorList>
            <person name="Krishnakumar V."/>
            <person name="Cheung F."/>
            <person name="Xiao Y."/>
            <person name="Chan A."/>
            <person name="Moskal W.A."/>
            <person name="Town C.D."/>
        </authorList>
    </citation>
    <scope>NUCLEOTIDE SEQUENCE</scope>
</reference>
<evidence type="ECO:0000256" key="1">
    <source>
        <dbReference type="SAM" id="MobiDB-lite"/>
    </source>
</evidence>
<evidence type="ECO:0000313" key="2">
    <source>
        <dbReference type="EMBL" id="AFK37866.1"/>
    </source>
</evidence>
<accession>I3SC74</accession>
<organism evidence="2">
    <name type="scientific">Lotus japonicus</name>
    <name type="common">Lotus corniculatus var. japonicus</name>
    <dbReference type="NCBI Taxonomy" id="34305"/>
    <lineage>
        <taxon>Eukaryota</taxon>
        <taxon>Viridiplantae</taxon>
        <taxon>Streptophyta</taxon>
        <taxon>Embryophyta</taxon>
        <taxon>Tracheophyta</taxon>
        <taxon>Spermatophyta</taxon>
        <taxon>Magnoliopsida</taxon>
        <taxon>eudicotyledons</taxon>
        <taxon>Gunneridae</taxon>
        <taxon>Pentapetalae</taxon>
        <taxon>rosids</taxon>
        <taxon>fabids</taxon>
        <taxon>Fabales</taxon>
        <taxon>Fabaceae</taxon>
        <taxon>Papilionoideae</taxon>
        <taxon>50 kb inversion clade</taxon>
        <taxon>NPAAA clade</taxon>
        <taxon>Hologalegina</taxon>
        <taxon>robinioid clade</taxon>
        <taxon>Loteae</taxon>
        <taxon>Lotus</taxon>
    </lineage>
</organism>
<feature type="region of interest" description="Disordered" evidence="1">
    <location>
        <begin position="1"/>
        <end position="37"/>
    </location>
</feature>
<protein>
    <submittedName>
        <fullName evidence="2">Uncharacterized protein</fullName>
    </submittedName>
</protein>
<name>I3SC74_LOTJA</name>
<dbReference type="EMBL" id="BT138071">
    <property type="protein sequence ID" value="AFK37866.1"/>
    <property type="molecule type" value="mRNA"/>
</dbReference>
<proteinExistence type="evidence at transcript level"/>